<dbReference type="EMBL" id="JANUGX010000008">
    <property type="protein sequence ID" value="MCS0589329.1"/>
    <property type="molecule type" value="Genomic_DNA"/>
</dbReference>
<name>A0ABT2A5A0_9BURK</name>
<evidence type="ECO:0008006" key="3">
    <source>
        <dbReference type="Google" id="ProtNLM"/>
    </source>
</evidence>
<sequence length="66" mass="7057">MSMTVEVSPALNAKLHQFAELNGTTMDTVLLKALTLYGIASQAKIDNQRIGVVDANQQLLAEVTGI</sequence>
<organism evidence="1 2">
    <name type="scientific">Massilia norwichensis</name>
    <dbReference type="NCBI Taxonomy" id="1442366"/>
    <lineage>
        <taxon>Bacteria</taxon>
        <taxon>Pseudomonadati</taxon>
        <taxon>Pseudomonadota</taxon>
        <taxon>Betaproteobacteria</taxon>
        <taxon>Burkholderiales</taxon>
        <taxon>Oxalobacteraceae</taxon>
        <taxon>Telluria group</taxon>
        <taxon>Massilia</taxon>
    </lineage>
</organism>
<dbReference type="RefSeq" id="WP_258845093.1">
    <property type="nucleotide sequence ID" value="NZ_JANUGX010000008.1"/>
</dbReference>
<accession>A0ABT2A5A0</accession>
<dbReference type="Proteomes" id="UP001205560">
    <property type="component" value="Unassembled WGS sequence"/>
</dbReference>
<keyword evidence="2" id="KW-1185">Reference proteome</keyword>
<reference evidence="1 2" key="1">
    <citation type="submission" date="2022-08" db="EMBL/GenBank/DDBJ databases">
        <title>Reclassification of Massilia species as members of the genera Telluria, Duganella, Pseudoduganella, Mokoshia gen. nov. and Zemynaea gen. nov. using orthogonal and non-orthogonal genome-based approaches.</title>
        <authorList>
            <person name="Bowman J.P."/>
        </authorList>
    </citation>
    <scope>NUCLEOTIDE SEQUENCE [LARGE SCALE GENOMIC DNA]</scope>
    <source>
        <strain evidence="1 2">LMG 28164</strain>
    </source>
</reference>
<protein>
    <recommendedName>
        <fullName evidence="3">DNA-binding protein</fullName>
    </recommendedName>
</protein>
<evidence type="ECO:0000313" key="2">
    <source>
        <dbReference type="Proteomes" id="UP001205560"/>
    </source>
</evidence>
<comment type="caution">
    <text evidence="1">The sequence shown here is derived from an EMBL/GenBank/DDBJ whole genome shotgun (WGS) entry which is preliminary data.</text>
</comment>
<gene>
    <name evidence="1" type="ORF">NX782_08930</name>
</gene>
<evidence type="ECO:0000313" key="1">
    <source>
        <dbReference type="EMBL" id="MCS0589329.1"/>
    </source>
</evidence>
<proteinExistence type="predicted"/>